<evidence type="ECO:0000256" key="1">
    <source>
        <dbReference type="SAM" id="MobiDB-lite"/>
    </source>
</evidence>
<proteinExistence type="predicted"/>
<feature type="domain" description="C2 NT-type" evidence="2">
    <location>
        <begin position="22"/>
        <end position="162"/>
    </location>
</feature>
<name>A0A7S0BDZ2_9RHOD</name>
<sequence>MNRLLDKGGKRLGRVGAQVTTMGHKTQISHKFYFNFDFTKIENLSRKDMEYVLILERRDKLQSSDSFRPDGNGCADLSERLSMDATLFRAEDALEFQNKQVKIAVRFARMNGKTAAKIHLDIGKYAKAPSGEINVKLKMTNGVFVYVRIASSLVKPGNRTSPSSLYSAMTTGSGGLSRTGDTDLDDLDDLELGEDQAFLDSTERPPSEDNEIPDEEKIEMILAGDLPPTPKNVELVWKRNEQLSKTMEVYAEDEEKLITQIEHVREQIEVGFFFATSTTVPEGRKLPVQVLAFAVQSQRRNVSSLDCRWNTDTRCLLISWSI</sequence>
<organism evidence="3">
    <name type="scientific">Rhodosorus marinus</name>
    <dbReference type="NCBI Taxonomy" id="101924"/>
    <lineage>
        <taxon>Eukaryota</taxon>
        <taxon>Rhodophyta</taxon>
        <taxon>Stylonematophyceae</taxon>
        <taxon>Stylonematales</taxon>
        <taxon>Stylonemataceae</taxon>
        <taxon>Rhodosorus</taxon>
    </lineage>
</organism>
<evidence type="ECO:0000313" key="3">
    <source>
        <dbReference type="EMBL" id="CAD8390701.1"/>
    </source>
</evidence>
<evidence type="ECO:0000259" key="2">
    <source>
        <dbReference type="PROSITE" id="PS51840"/>
    </source>
</evidence>
<dbReference type="InterPro" id="IPR019448">
    <property type="entry name" value="NT-C2"/>
</dbReference>
<reference evidence="3" key="1">
    <citation type="submission" date="2021-01" db="EMBL/GenBank/DDBJ databases">
        <authorList>
            <person name="Corre E."/>
            <person name="Pelletier E."/>
            <person name="Niang G."/>
            <person name="Scheremetjew M."/>
            <person name="Finn R."/>
            <person name="Kale V."/>
            <person name="Holt S."/>
            <person name="Cochrane G."/>
            <person name="Meng A."/>
            <person name="Brown T."/>
            <person name="Cohen L."/>
        </authorList>
    </citation>
    <scope>NUCLEOTIDE SEQUENCE</scope>
    <source>
        <strain evidence="3">UTEX LB 2760</strain>
    </source>
</reference>
<dbReference type="Pfam" id="PF10358">
    <property type="entry name" value="NT-C2"/>
    <property type="match status" value="1"/>
</dbReference>
<gene>
    <name evidence="3" type="ORF">RMAR0315_LOCUS676</name>
</gene>
<dbReference type="EMBL" id="HBEK01001198">
    <property type="protein sequence ID" value="CAD8390701.1"/>
    <property type="molecule type" value="Transcribed_RNA"/>
</dbReference>
<dbReference type="AlphaFoldDB" id="A0A7S0BDZ2"/>
<feature type="region of interest" description="Disordered" evidence="1">
    <location>
        <begin position="157"/>
        <end position="187"/>
    </location>
</feature>
<protein>
    <recommendedName>
        <fullName evidence="2">C2 NT-type domain-containing protein</fullName>
    </recommendedName>
</protein>
<accession>A0A7S0BDZ2</accession>
<dbReference type="PROSITE" id="PS51840">
    <property type="entry name" value="C2_NT"/>
    <property type="match status" value="1"/>
</dbReference>
<feature type="compositionally biased region" description="Polar residues" evidence="1">
    <location>
        <begin position="158"/>
        <end position="171"/>
    </location>
</feature>